<evidence type="ECO:0000313" key="9">
    <source>
        <dbReference type="EMBL" id="QJW93624.1"/>
    </source>
</evidence>
<dbReference type="PANTHER" id="PTHR30026:SF23">
    <property type="entry name" value="TO APRF-PUTATIVE OUTER MEMBRANE EFFLUX PROTEIN OR SECRETED ALKALINE PHOSPHATASE-RELATED"/>
    <property type="match status" value="1"/>
</dbReference>
<keyword evidence="5" id="KW-0812">Transmembrane</keyword>
<name>A0A6M5YJ91_9BACT</name>
<dbReference type="InterPro" id="IPR051906">
    <property type="entry name" value="TolC-like"/>
</dbReference>
<dbReference type="AlphaFoldDB" id="A0A6M5YJ91"/>
<reference evidence="10" key="1">
    <citation type="submission" date="2020-05" db="EMBL/GenBank/DDBJ databases">
        <title>Frigoriglobus tundricola gen. nov., sp. nov., a psychrotolerant cellulolytic planctomycete of the family Gemmataceae with two divergent copies of 16S rRNA gene.</title>
        <authorList>
            <person name="Kulichevskaya I.S."/>
            <person name="Ivanova A.A."/>
            <person name="Naumoff D.G."/>
            <person name="Beletsky A.V."/>
            <person name="Rijpstra W.I.C."/>
            <person name="Sinninghe Damste J.S."/>
            <person name="Mardanov A.V."/>
            <person name="Ravin N.V."/>
            <person name="Dedysh S.N."/>
        </authorList>
    </citation>
    <scope>NUCLEOTIDE SEQUENCE [LARGE SCALE GENOMIC DNA]</scope>
    <source>
        <strain evidence="10">PL17</strain>
    </source>
</reference>
<evidence type="ECO:0000256" key="4">
    <source>
        <dbReference type="ARBA" id="ARBA00022452"/>
    </source>
</evidence>
<feature type="compositionally biased region" description="Low complexity" evidence="8">
    <location>
        <begin position="788"/>
        <end position="808"/>
    </location>
</feature>
<proteinExistence type="inferred from homology"/>
<evidence type="ECO:0000256" key="2">
    <source>
        <dbReference type="ARBA" id="ARBA00007613"/>
    </source>
</evidence>
<feature type="region of interest" description="Disordered" evidence="8">
    <location>
        <begin position="640"/>
        <end position="861"/>
    </location>
</feature>
<dbReference type="Pfam" id="PF02321">
    <property type="entry name" value="OEP"/>
    <property type="match status" value="1"/>
</dbReference>
<dbReference type="PROSITE" id="PS51257">
    <property type="entry name" value="PROKAR_LIPOPROTEIN"/>
    <property type="match status" value="1"/>
</dbReference>
<dbReference type="PANTHER" id="PTHR30026">
    <property type="entry name" value="OUTER MEMBRANE PROTEIN TOLC"/>
    <property type="match status" value="1"/>
</dbReference>
<organism evidence="9 10">
    <name type="scientific">Frigoriglobus tundricola</name>
    <dbReference type="NCBI Taxonomy" id="2774151"/>
    <lineage>
        <taxon>Bacteria</taxon>
        <taxon>Pseudomonadati</taxon>
        <taxon>Planctomycetota</taxon>
        <taxon>Planctomycetia</taxon>
        <taxon>Gemmatales</taxon>
        <taxon>Gemmataceae</taxon>
        <taxon>Frigoriglobus</taxon>
    </lineage>
</organism>
<evidence type="ECO:0000256" key="7">
    <source>
        <dbReference type="ARBA" id="ARBA00023237"/>
    </source>
</evidence>
<dbReference type="GO" id="GO:0015562">
    <property type="term" value="F:efflux transmembrane transporter activity"/>
    <property type="evidence" value="ECO:0007669"/>
    <property type="project" value="InterPro"/>
</dbReference>
<dbReference type="RefSeq" id="WP_171469783.1">
    <property type="nucleotide sequence ID" value="NZ_CP053452.2"/>
</dbReference>
<comment type="subcellular location">
    <subcellularLocation>
        <location evidence="1">Cell outer membrane</location>
    </subcellularLocation>
</comment>
<dbReference type="SUPFAM" id="SSF56954">
    <property type="entry name" value="Outer membrane efflux proteins (OEP)"/>
    <property type="match status" value="1"/>
</dbReference>
<dbReference type="EMBL" id="CP053452">
    <property type="protein sequence ID" value="QJW93624.1"/>
    <property type="molecule type" value="Genomic_DNA"/>
</dbReference>
<protein>
    <recommendedName>
        <fullName evidence="11">Outer membrane efflux protein</fullName>
    </recommendedName>
</protein>
<feature type="compositionally biased region" description="Pro residues" evidence="8">
    <location>
        <begin position="837"/>
        <end position="851"/>
    </location>
</feature>
<dbReference type="GO" id="GO:0009279">
    <property type="term" value="C:cell outer membrane"/>
    <property type="evidence" value="ECO:0007669"/>
    <property type="project" value="UniProtKB-SubCell"/>
</dbReference>
<accession>A0A6M5YJ91</accession>
<keyword evidence="3" id="KW-0813">Transport</keyword>
<dbReference type="GO" id="GO:0015288">
    <property type="term" value="F:porin activity"/>
    <property type="evidence" value="ECO:0007669"/>
    <property type="project" value="TreeGrafter"/>
</dbReference>
<keyword evidence="4" id="KW-1134">Transmembrane beta strand</keyword>
<gene>
    <name evidence="9" type="ORF">FTUN_1132</name>
</gene>
<feature type="compositionally biased region" description="Low complexity" evidence="8">
    <location>
        <begin position="698"/>
        <end position="707"/>
    </location>
</feature>
<evidence type="ECO:0000256" key="8">
    <source>
        <dbReference type="SAM" id="MobiDB-lite"/>
    </source>
</evidence>
<keyword evidence="7" id="KW-0998">Cell outer membrane</keyword>
<dbReference type="GO" id="GO:1990281">
    <property type="term" value="C:efflux pump complex"/>
    <property type="evidence" value="ECO:0007669"/>
    <property type="project" value="TreeGrafter"/>
</dbReference>
<sequence>MSRSRWIKRVLAGALTLSATGGCKQPLFTEPSDYHDAVKVPLPKSLETDAHAPITPSPVNKMAAIQTVTDFVRPPRNMSLRECVAIALEQGNTGFQSAQGNNFGIKIDNPPTLSGGRTVLGTDAIRAYALDPAIAQPEVERSLSRFDARWVTSMQWQKIDAPTPAGFLSFQNQQDNAQLSSTLAKPLPTGGVAGITFSTTYAKYPAQAAAQSNLVNPNYIPTMTLTLEQPLLKLFGVEINQISNQIPLQNGSILLPGLTSISGNGTEGILITRLRVDQAKSNFESLVNYMLVNVEAAYWNLYSAYYNLYANEEGLRQAYEGYRFIKLRVEIGTDPPQRLDQTQAQFHRFQRQVYQARAQVLENERQLRGLLGLRSDDGFRIVPIDEPNLAPYLPDFHEAANDAIALRPELMVARQDLKFQQLNVLLQKNLRRPDLRGYGSYNISGLGTGLGGSTTDVTAAGNTIPGNALTNFAQNRYNSWTIGLRYDVPLGYRDASGLVREAQLNLTRSYVQLRDAELKTIEFLALQYRRVIETYIEIGPARAERESLQAYVARIRERIRIGAYSPDEFLNLLTVQQQLATAVATEAQTISNYNIALAAFEFAKGTVQQYNNIAINEGPLPPWVEKRAKDHFKERTEAAFKLRERPAPTDTSANGSAPLAPAGGTGTLLNLPPFAEKQDPLPDSLPPRPGAAEPRTPPGGTRPTPGTSDAPVVPAPGPGRLVAAATGRRGNDSFTPEGRVTFPPAPQSGRTMGAVTAPPAPLTGTARTPDDYFKQTDRVTIPQPPDRPTGSTATTPPVGVPGSPTTKPDQFFEPIDRVTLPQPPKRTGDPVWAPTGQPVPAPAPAPIPVPPQAGFDVQPPPVVAPLPPITLPPLPPVSGTPGGQ</sequence>
<comment type="similarity">
    <text evidence="2">Belongs to the outer membrane factor (OMF) (TC 1.B.17) family.</text>
</comment>
<feature type="compositionally biased region" description="Basic and acidic residues" evidence="8">
    <location>
        <begin position="768"/>
        <end position="777"/>
    </location>
</feature>
<keyword evidence="10" id="KW-1185">Reference proteome</keyword>
<evidence type="ECO:0000256" key="3">
    <source>
        <dbReference type="ARBA" id="ARBA00022448"/>
    </source>
</evidence>
<dbReference type="InterPro" id="IPR003423">
    <property type="entry name" value="OMP_efflux"/>
</dbReference>
<evidence type="ECO:0008006" key="11">
    <source>
        <dbReference type="Google" id="ProtNLM"/>
    </source>
</evidence>
<dbReference type="Gene3D" id="1.20.1600.10">
    <property type="entry name" value="Outer membrane efflux proteins (OEP)"/>
    <property type="match status" value="1"/>
</dbReference>
<dbReference type="Proteomes" id="UP000503447">
    <property type="component" value="Chromosome"/>
</dbReference>
<keyword evidence="6" id="KW-0472">Membrane</keyword>
<evidence type="ECO:0000256" key="5">
    <source>
        <dbReference type="ARBA" id="ARBA00022692"/>
    </source>
</evidence>
<evidence type="ECO:0000313" key="10">
    <source>
        <dbReference type="Proteomes" id="UP000503447"/>
    </source>
</evidence>
<evidence type="ECO:0000256" key="1">
    <source>
        <dbReference type="ARBA" id="ARBA00004442"/>
    </source>
</evidence>
<dbReference type="KEGG" id="ftj:FTUN_1132"/>
<evidence type="ECO:0000256" key="6">
    <source>
        <dbReference type="ARBA" id="ARBA00023136"/>
    </source>
</evidence>